<sequence length="59" mass="6843">MRGLLLYYKQIHSFNIPFSLAVALLAYSQGGSFGMYFFLTQLTFGYLLALYLFEVRYAN</sequence>
<organism evidence="2 3">
    <name type="scientific">Algoriphagus chordae</name>
    <dbReference type="NCBI Taxonomy" id="237019"/>
    <lineage>
        <taxon>Bacteria</taxon>
        <taxon>Pseudomonadati</taxon>
        <taxon>Bacteroidota</taxon>
        <taxon>Cytophagia</taxon>
        <taxon>Cytophagales</taxon>
        <taxon>Cyclobacteriaceae</taxon>
        <taxon>Algoriphagus</taxon>
    </lineage>
</organism>
<keyword evidence="1" id="KW-0812">Transmembrane</keyword>
<name>A0A2W7RCU9_9BACT</name>
<dbReference type="EMBL" id="QKZT01000001">
    <property type="protein sequence ID" value="PZX57921.1"/>
    <property type="molecule type" value="Genomic_DNA"/>
</dbReference>
<protein>
    <submittedName>
        <fullName evidence="2">Uncharacterized protein</fullName>
    </submittedName>
</protein>
<dbReference type="AlphaFoldDB" id="A0A2W7RCU9"/>
<feature type="transmembrane region" description="Helical" evidence="1">
    <location>
        <begin position="33"/>
        <end position="53"/>
    </location>
</feature>
<proteinExistence type="predicted"/>
<reference evidence="2 3" key="1">
    <citation type="submission" date="2018-06" db="EMBL/GenBank/DDBJ databases">
        <title>Genomic Encyclopedia of Archaeal and Bacterial Type Strains, Phase II (KMG-II): from individual species to whole genera.</title>
        <authorList>
            <person name="Goeker M."/>
        </authorList>
    </citation>
    <scope>NUCLEOTIDE SEQUENCE [LARGE SCALE GENOMIC DNA]</scope>
    <source>
        <strain evidence="2 3">DSM 19830</strain>
    </source>
</reference>
<feature type="transmembrane region" description="Helical" evidence="1">
    <location>
        <begin position="7"/>
        <end position="27"/>
    </location>
</feature>
<keyword evidence="1" id="KW-0472">Membrane</keyword>
<keyword evidence="1" id="KW-1133">Transmembrane helix</keyword>
<keyword evidence="3" id="KW-1185">Reference proteome</keyword>
<gene>
    <name evidence="2" type="ORF">LV85_00104</name>
</gene>
<comment type="caution">
    <text evidence="2">The sequence shown here is derived from an EMBL/GenBank/DDBJ whole genome shotgun (WGS) entry which is preliminary data.</text>
</comment>
<accession>A0A2W7RCU9</accession>
<dbReference type="Proteomes" id="UP000248882">
    <property type="component" value="Unassembled WGS sequence"/>
</dbReference>
<evidence type="ECO:0000313" key="3">
    <source>
        <dbReference type="Proteomes" id="UP000248882"/>
    </source>
</evidence>
<evidence type="ECO:0000256" key="1">
    <source>
        <dbReference type="SAM" id="Phobius"/>
    </source>
</evidence>
<evidence type="ECO:0000313" key="2">
    <source>
        <dbReference type="EMBL" id="PZX57921.1"/>
    </source>
</evidence>